<name>A0A5Q2TGU4_9BACI</name>
<reference evidence="1 2" key="1">
    <citation type="submission" date="2019-11" db="EMBL/GenBank/DDBJ databases">
        <title>Gracilibacillus salitolerans sp. nov., a moderate halophile isolated from a saline soil in northwest China.</title>
        <authorList>
            <person name="Gan L."/>
        </authorList>
    </citation>
    <scope>NUCLEOTIDE SEQUENCE [LARGE SCALE GENOMIC DNA]</scope>
    <source>
        <strain evidence="1 2">SCU50</strain>
    </source>
</reference>
<dbReference type="PROSITE" id="PS51257">
    <property type="entry name" value="PROKAR_LIPOPROTEIN"/>
    <property type="match status" value="1"/>
</dbReference>
<dbReference type="KEGG" id="grc:GI584_08545"/>
<evidence type="ECO:0000313" key="1">
    <source>
        <dbReference type="EMBL" id="QGH34064.1"/>
    </source>
</evidence>
<proteinExistence type="predicted"/>
<organism evidence="1 2">
    <name type="scientific">Gracilibacillus salitolerans</name>
    <dbReference type="NCBI Taxonomy" id="2663022"/>
    <lineage>
        <taxon>Bacteria</taxon>
        <taxon>Bacillati</taxon>
        <taxon>Bacillota</taxon>
        <taxon>Bacilli</taxon>
        <taxon>Bacillales</taxon>
        <taxon>Bacillaceae</taxon>
        <taxon>Gracilibacillus</taxon>
    </lineage>
</organism>
<accession>A0A5Q2TGU4</accession>
<keyword evidence="2" id="KW-1185">Reference proteome</keyword>
<dbReference type="EMBL" id="CP045915">
    <property type="protein sequence ID" value="QGH34064.1"/>
    <property type="molecule type" value="Genomic_DNA"/>
</dbReference>
<dbReference type="Proteomes" id="UP000339690">
    <property type="component" value="Chromosome"/>
</dbReference>
<evidence type="ECO:0000313" key="2">
    <source>
        <dbReference type="Proteomes" id="UP000339690"/>
    </source>
</evidence>
<dbReference type="RefSeq" id="WP_153790964.1">
    <property type="nucleotide sequence ID" value="NZ_CP045915.1"/>
</dbReference>
<protein>
    <recommendedName>
        <fullName evidence="3">PsbP C-terminal domain-containing protein</fullName>
    </recommendedName>
</protein>
<evidence type="ECO:0008006" key="3">
    <source>
        <dbReference type="Google" id="ProtNLM"/>
    </source>
</evidence>
<gene>
    <name evidence="1" type="ORF">GI584_08545</name>
</gene>
<dbReference type="AlphaFoldDB" id="A0A5Q2TGU4"/>
<sequence length="165" mass="18756">MKRAIMITCLFFLFACGQGEGKDATTVDNNSGQAETEAVLYEDDVFKIAEIDGWSVDEGATAEQEQNVIFSNGTTRLIVSMVSDKQTVDTLKKDVLSSFSKKVELIEDDENYIALLTNRKENIRGEVYFLQGSEHQLIFTYMTPEQHYQENKDQIKAFNESIKIF</sequence>